<comment type="caution">
    <text evidence="1">The sequence shown here is derived from an EMBL/GenBank/DDBJ whole genome shotgun (WGS) entry which is preliminary data.</text>
</comment>
<evidence type="ECO:0008006" key="3">
    <source>
        <dbReference type="Google" id="ProtNLM"/>
    </source>
</evidence>
<keyword evidence="2" id="KW-1185">Reference proteome</keyword>
<accession>A0A9P4MD36</accession>
<evidence type="ECO:0000313" key="2">
    <source>
        <dbReference type="Proteomes" id="UP000799772"/>
    </source>
</evidence>
<proteinExistence type="predicted"/>
<evidence type="ECO:0000313" key="1">
    <source>
        <dbReference type="EMBL" id="KAF2103062.1"/>
    </source>
</evidence>
<protein>
    <recommendedName>
        <fullName evidence="3">Heterokaryon incompatibility domain-containing protein</fullName>
    </recommendedName>
</protein>
<organism evidence="1 2">
    <name type="scientific">Rhizodiscina lignyota</name>
    <dbReference type="NCBI Taxonomy" id="1504668"/>
    <lineage>
        <taxon>Eukaryota</taxon>
        <taxon>Fungi</taxon>
        <taxon>Dikarya</taxon>
        <taxon>Ascomycota</taxon>
        <taxon>Pezizomycotina</taxon>
        <taxon>Dothideomycetes</taxon>
        <taxon>Pleosporomycetidae</taxon>
        <taxon>Aulographales</taxon>
        <taxon>Rhizodiscinaceae</taxon>
        <taxon>Rhizodiscina</taxon>
    </lineage>
</organism>
<sequence>MGDVYKFAWLNVAALSTASDYEGFINDTRDRRVEFGFRAPFASILGRDQEEKNSNGQECVLLRGTAKLLWKFSADIPGSNARNAPLFKRAWVYQERSLARRTLAFTKNSVYWACDECSWGERPDWGVGGLESEGLRGTLHSVLDTLATLKARNARDAAGQGQRIITPEQGRELIQGFDLRWYLSVTSYTLCKLTKHTDKLIAISSVARELANSRLIGKRYLAGLWDVNLTFQMAWITVEGKTTPPKKRVADDEYVAPSWSWASVEAPVQPRFIFNSRNDMIALADVRAAEVSLETDYVYGSVKAGWLRVYGRLNRIKAAGWKGHNSWDKTTKSAYLTDEATGETLWFCSDTVEGYQLVQSGKGIDKLVWMPLTLRFGSNMLACTCLCLIEAGEQEGIGTGDGFVKQDEKVYRRLGTGDFGRLPSMLRQDKLLVGLGAYPDIQVKDGQGQELAQGFRRNEEELEEFVLI</sequence>
<dbReference type="PANTHER" id="PTHR33112">
    <property type="entry name" value="DOMAIN PROTEIN, PUTATIVE-RELATED"/>
    <property type="match status" value="1"/>
</dbReference>
<dbReference type="EMBL" id="ML978122">
    <property type="protein sequence ID" value="KAF2103062.1"/>
    <property type="molecule type" value="Genomic_DNA"/>
</dbReference>
<dbReference type="PANTHER" id="PTHR33112:SF10">
    <property type="entry name" value="TOL"/>
    <property type="match status" value="1"/>
</dbReference>
<name>A0A9P4MD36_9PEZI</name>
<gene>
    <name evidence="1" type="ORF">NA57DRAFT_32577</name>
</gene>
<dbReference type="Proteomes" id="UP000799772">
    <property type="component" value="Unassembled WGS sequence"/>
</dbReference>
<dbReference type="AlphaFoldDB" id="A0A9P4MD36"/>
<dbReference type="OrthoDB" id="2958217at2759"/>
<reference evidence="1" key="1">
    <citation type="journal article" date="2020" name="Stud. Mycol.">
        <title>101 Dothideomycetes genomes: a test case for predicting lifestyles and emergence of pathogens.</title>
        <authorList>
            <person name="Haridas S."/>
            <person name="Albert R."/>
            <person name="Binder M."/>
            <person name="Bloem J."/>
            <person name="Labutti K."/>
            <person name="Salamov A."/>
            <person name="Andreopoulos B."/>
            <person name="Baker S."/>
            <person name="Barry K."/>
            <person name="Bills G."/>
            <person name="Bluhm B."/>
            <person name="Cannon C."/>
            <person name="Castanera R."/>
            <person name="Culley D."/>
            <person name="Daum C."/>
            <person name="Ezra D."/>
            <person name="Gonzalez J."/>
            <person name="Henrissat B."/>
            <person name="Kuo A."/>
            <person name="Liang C."/>
            <person name="Lipzen A."/>
            <person name="Lutzoni F."/>
            <person name="Magnuson J."/>
            <person name="Mondo S."/>
            <person name="Nolan M."/>
            <person name="Ohm R."/>
            <person name="Pangilinan J."/>
            <person name="Park H.-J."/>
            <person name="Ramirez L."/>
            <person name="Alfaro M."/>
            <person name="Sun H."/>
            <person name="Tritt A."/>
            <person name="Yoshinaga Y."/>
            <person name="Zwiers L.-H."/>
            <person name="Turgeon B."/>
            <person name="Goodwin S."/>
            <person name="Spatafora J."/>
            <person name="Crous P."/>
            <person name="Grigoriev I."/>
        </authorList>
    </citation>
    <scope>NUCLEOTIDE SEQUENCE</scope>
    <source>
        <strain evidence="1">CBS 133067</strain>
    </source>
</reference>